<name>A0A1R3L045_9ROSI</name>
<organism evidence="1 2">
    <name type="scientific">Corchorus olitorius</name>
    <dbReference type="NCBI Taxonomy" id="93759"/>
    <lineage>
        <taxon>Eukaryota</taxon>
        <taxon>Viridiplantae</taxon>
        <taxon>Streptophyta</taxon>
        <taxon>Embryophyta</taxon>
        <taxon>Tracheophyta</taxon>
        <taxon>Spermatophyta</taxon>
        <taxon>Magnoliopsida</taxon>
        <taxon>eudicotyledons</taxon>
        <taxon>Gunneridae</taxon>
        <taxon>Pentapetalae</taxon>
        <taxon>rosids</taxon>
        <taxon>malvids</taxon>
        <taxon>Malvales</taxon>
        <taxon>Malvaceae</taxon>
        <taxon>Grewioideae</taxon>
        <taxon>Apeibeae</taxon>
        <taxon>Corchorus</taxon>
    </lineage>
</organism>
<keyword evidence="2" id="KW-1185">Reference proteome</keyword>
<evidence type="ECO:0000313" key="2">
    <source>
        <dbReference type="Proteomes" id="UP000187203"/>
    </source>
</evidence>
<dbReference type="Proteomes" id="UP000187203">
    <property type="component" value="Unassembled WGS sequence"/>
</dbReference>
<proteinExistence type="predicted"/>
<evidence type="ECO:0000313" key="1">
    <source>
        <dbReference type="EMBL" id="OMP12677.1"/>
    </source>
</evidence>
<sequence>MGPNWAERPKIVVVLIKLNKRTESRSRKQAAVISVRIGPAQLIKIAVRDKRVSRYYDAM</sequence>
<gene>
    <name evidence="1" type="ORF">COLO4_02888</name>
</gene>
<accession>A0A1R3L045</accession>
<reference evidence="2" key="1">
    <citation type="submission" date="2013-09" db="EMBL/GenBank/DDBJ databases">
        <title>Corchorus olitorius genome sequencing.</title>
        <authorList>
            <person name="Alam M."/>
            <person name="Haque M.S."/>
            <person name="Islam M.S."/>
            <person name="Emdad E.M."/>
            <person name="Islam M.M."/>
            <person name="Ahmed B."/>
            <person name="Halim A."/>
            <person name="Hossen Q.M.M."/>
            <person name="Hossain M.Z."/>
            <person name="Ahmed R."/>
            <person name="Khan M.M."/>
            <person name="Islam R."/>
            <person name="Rashid M.M."/>
            <person name="Khan S.A."/>
            <person name="Rahman M.S."/>
            <person name="Alam M."/>
            <person name="Yahiya A.S."/>
            <person name="Khan M.S."/>
            <person name="Azam M.S."/>
            <person name="Haque T."/>
            <person name="Lashkar M.Z.H."/>
            <person name="Akhand A.I."/>
            <person name="Morshed G."/>
            <person name="Roy S."/>
            <person name="Uddin K.S."/>
            <person name="Rabeya T."/>
            <person name="Hossain A.S."/>
            <person name="Chowdhury A."/>
            <person name="Snigdha A.R."/>
            <person name="Mortoza M.S."/>
            <person name="Matin S.A."/>
            <person name="Hoque S.M.E."/>
            <person name="Islam M.K."/>
            <person name="Roy D.K."/>
            <person name="Haider R."/>
            <person name="Moosa M.M."/>
            <person name="Elias S.M."/>
            <person name="Hasan A.M."/>
            <person name="Jahan S."/>
            <person name="Shafiuddin M."/>
            <person name="Mahmood N."/>
            <person name="Shommy N.S."/>
        </authorList>
    </citation>
    <scope>NUCLEOTIDE SEQUENCE [LARGE SCALE GENOMIC DNA]</scope>
    <source>
        <strain evidence="2">cv. O-4</strain>
    </source>
</reference>
<protein>
    <submittedName>
        <fullName evidence="1">Uncharacterized protein</fullName>
    </submittedName>
</protein>
<comment type="caution">
    <text evidence="1">The sequence shown here is derived from an EMBL/GenBank/DDBJ whole genome shotgun (WGS) entry which is preliminary data.</text>
</comment>
<dbReference type="EMBL" id="AWUE01007983">
    <property type="protein sequence ID" value="OMP12677.1"/>
    <property type="molecule type" value="Genomic_DNA"/>
</dbReference>
<dbReference type="AlphaFoldDB" id="A0A1R3L045"/>